<dbReference type="EMBL" id="CAUJNA010000206">
    <property type="protein sequence ID" value="CAJ1373641.1"/>
    <property type="molecule type" value="Genomic_DNA"/>
</dbReference>
<reference evidence="3" key="1">
    <citation type="submission" date="2023-08" db="EMBL/GenBank/DDBJ databases">
        <authorList>
            <person name="Chen Y."/>
            <person name="Shah S."/>
            <person name="Dougan E. K."/>
            <person name="Thang M."/>
            <person name="Chan C."/>
        </authorList>
    </citation>
    <scope>NUCLEOTIDE SEQUENCE</scope>
</reference>
<evidence type="ECO:0000313" key="5">
    <source>
        <dbReference type="Proteomes" id="UP001178507"/>
    </source>
</evidence>
<accession>A0AA36ILN2</accession>
<dbReference type="Proteomes" id="UP001178507">
    <property type="component" value="Unassembled WGS sequence"/>
</dbReference>
<dbReference type="EMBL" id="CAUJNA010003068">
    <property type="protein sequence ID" value="CAJ1395188.1"/>
    <property type="molecule type" value="Genomic_DNA"/>
</dbReference>
<evidence type="ECO:0000313" key="2">
    <source>
        <dbReference type="EMBL" id="CAJ1383699.1"/>
    </source>
</evidence>
<evidence type="ECO:0000313" key="1">
    <source>
        <dbReference type="EMBL" id="CAJ1373641.1"/>
    </source>
</evidence>
<evidence type="ECO:0000313" key="3">
    <source>
        <dbReference type="EMBL" id="CAJ1388714.1"/>
    </source>
</evidence>
<organism evidence="3 5">
    <name type="scientific">Effrenium voratum</name>
    <dbReference type="NCBI Taxonomy" id="2562239"/>
    <lineage>
        <taxon>Eukaryota</taxon>
        <taxon>Sar</taxon>
        <taxon>Alveolata</taxon>
        <taxon>Dinophyceae</taxon>
        <taxon>Suessiales</taxon>
        <taxon>Symbiodiniaceae</taxon>
        <taxon>Effrenium</taxon>
    </lineage>
</organism>
<dbReference type="EMBL" id="CAUJNA010001737">
    <property type="protein sequence ID" value="CAJ1388714.1"/>
    <property type="molecule type" value="Genomic_DNA"/>
</dbReference>
<dbReference type="EMBL" id="CAUJNA010001042">
    <property type="protein sequence ID" value="CAJ1383699.1"/>
    <property type="molecule type" value="Genomic_DNA"/>
</dbReference>
<dbReference type="AlphaFoldDB" id="A0AA36ILN2"/>
<gene>
    <name evidence="2" type="ORF">EVOR1521_LOCUS10752</name>
    <name evidence="3" type="ORF">EVOR1521_LOCUS14518</name>
    <name evidence="4" type="ORF">EVOR1521_LOCUS19657</name>
    <name evidence="1" type="ORF">EVOR1521_LOCUS3399</name>
</gene>
<comment type="caution">
    <text evidence="3">The sequence shown here is derived from an EMBL/GenBank/DDBJ whole genome shotgun (WGS) entry which is preliminary data.</text>
</comment>
<protein>
    <submittedName>
        <fullName evidence="3">Uncharacterized protein</fullName>
    </submittedName>
</protein>
<sequence>MSDVGKAIKSNRNSATAHNDLLIPVRCKATGKLEFIAAQCRYGEKKDAGGLKLQDKAKKDNFEDCKMCCCRFELSLKAGSPLQTRHGPDVTRRRNTLQRVARLSLRSWTC</sequence>
<proteinExistence type="predicted"/>
<evidence type="ECO:0000313" key="4">
    <source>
        <dbReference type="EMBL" id="CAJ1395188.1"/>
    </source>
</evidence>
<name>A0AA36ILN2_9DINO</name>
<keyword evidence="5" id="KW-1185">Reference proteome</keyword>